<evidence type="ECO:0000256" key="1">
    <source>
        <dbReference type="SAM" id="Coils"/>
    </source>
</evidence>
<dbReference type="PATRIC" id="fig|1341157.4.peg.1325"/>
<dbReference type="EMBL" id="ATAX01000022">
    <property type="protein sequence ID" value="EWM53962.1"/>
    <property type="molecule type" value="Genomic_DNA"/>
</dbReference>
<keyword evidence="1" id="KW-0175">Coiled coil</keyword>
<dbReference type="Proteomes" id="UP000019365">
    <property type="component" value="Unassembled WGS sequence"/>
</dbReference>
<feature type="domain" description="MobA/VirD2-like nuclease" evidence="2">
    <location>
        <begin position="2"/>
        <end position="58"/>
    </location>
</feature>
<organism evidence="3 4">
    <name type="scientific">Ruminococcus flavefaciens 007c</name>
    <dbReference type="NCBI Taxonomy" id="1341157"/>
    <lineage>
        <taxon>Bacteria</taxon>
        <taxon>Bacillati</taxon>
        <taxon>Bacillota</taxon>
        <taxon>Clostridia</taxon>
        <taxon>Eubacteriales</taxon>
        <taxon>Oscillospiraceae</taxon>
        <taxon>Ruminococcus</taxon>
    </lineage>
</organism>
<evidence type="ECO:0000259" key="2">
    <source>
        <dbReference type="Pfam" id="PF03432"/>
    </source>
</evidence>
<comment type="caution">
    <text evidence="3">The sequence shown here is derived from an EMBL/GenBank/DDBJ whole genome shotgun (WGS) entry which is preliminary data.</text>
</comment>
<gene>
    <name evidence="3" type="ORF">RF007C_03365</name>
</gene>
<feature type="coiled-coil region" evidence="1">
    <location>
        <begin position="229"/>
        <end position="256"/>
    </location>
</feature>
<dbReference type="AlphaFoldDB" id="W7UZP2"/>
<reference evidence="3 4" key="1">
    <citation type="journal article" date="2014" name="PLoS ONE">
        <title>Rumen cellulosomics: divergent fiber-degrading strategies revealed by comparative genome-wide analysis of six ruminococcal strains.</title>
        <authorList>
            <person name="Dassa B."/>
            <person name="Borovok I."/>
            <person name="Ruimy-Israeli V."/>
            <person name="Lamed R."/>
            <person name="Flint H.J."/>
            <person name="Duncan S.H."/>
            <person name="Henrissat B."/>
            <person name="Coutinho P."/>
            <person name="Morrison M."/>
            <person name="Mosoni P."/>
            <person name="Yeoman C.J."/>
            <person name="White B.A."/>
            <person name="Bayer E.A."/>
        </authorList>
    </citation>
    <scope>NUCLEOTIDE SEQUENCE [LARGE SCALE GENOMIC DNA]</scope>
    <source>
        <strain evidence="3 4">007c</strain>
    </source>
</reference>
<sequence length="367" mass="43555">MACHIDKEHTHLHVVFNNTNCIDGRTFETHENRRTTKQDRSFQKLMNITDEVCKRHHLFVIERPEMGKGKSHWEWDMTRQGLSWKAKLKYAIDQVIKVSENFEDFLAKCADFGVLVEYDPDHKIDLKFMLAEQKERNPRARFTRARTLGWFYETEQIKKRIAQYIGGMMYVPRIKVKVITPKAEENKFIRDAIDRENMKLTSKAINILTKYGVTADEAKIAAVSAFSERVKLVQELNTLAKEIRECEEKVELIKKLREVRPYHEEFKALEGRKKEKYKKDHSGSLQEYYDLTQEILKWYPNGHTPTAENLEKKIEVLTAQRSQKNAEYKAADQKARELSEASREIEEFLRQEQRRDQQKKRNRNDLE</sequence>
<dbReference type="Pfam" id="PF03432">
    <property type="entry name" value="Relaxase"/>
    <property type="match status" value="1"/>
</dbReference>
<dbReference type="eggNOG" id="COG3843">
    <property type="taxonomic scope" value="Bacteria"/>
</dbReference>
<name>W7UZP2_RUMFL</name>
<dbReference type="InterPro" id="IPR005094">
    <property type="entry name" value="Endonuclease_MobA/VirD2"/>
</dbReference>
<evidence type="ECO:0000313" key="3">
    <source>
        <dbReference type="EMBL" id="EWM53962.1"/>
    </source>
</evidence>
<proteinExistence type="predicted"/>
<accession>W7UZP2</accession>
<keyword evidence="4" id="KW-1185">Reference proteome</keyword>
<feature type="coiled-coil region" evidence="1">
    <location>
        <begin position="307"/>
        <end position="351"/>
    </location>
</feature>
<evidence type="ECO:0000313" key="4">
    <source>
        <dbReference type="Proteomes" id="UP000019365"/>
    </source>
</evidence>
<protein>
    <submittedName>
        <fullName evidence="3">Relaxase</fullName>
    </submittedName>
</protein>